<evidence type="ECO:0000313" key="2">
    <source>
        <dbReference type="EMBL" id="KAI1871662.1"/>
    </source>
</evidence>
<organism evidence="2 3">
    <name type="scientific">Neoarthrinium moseri</name>
    <dbReference type="NCBI Taxonomy" id="1658444"/>
    <lineage>
        <taxon>Eukaryota</taxon>
        <taxon>Fungi</taxon>
        <taxon>Dikarya</taxon>
        <taxon>Ascomycota</taxon>
        <taxon>Pezizomycotina</taxon>
        <taxon>Sordariomycetes</taxon>
        <taxon>Xylariomycetidae</taxon>
        <taxon>Amphisphaeriales</taxon>
        <taxon>Apiosporaceae</taxon>
        <taxon>Neoarthrinium</taxon>
    </lineage>
</organism>
<proteinExistence type="predicted"/>
<feature type="compositionally biased region" description="Low complexity" evidence="1">
    <location>
        <begin position="31"/>
        <end position="44"/>
    </location>
</feature>
<keyword evidence="3" id="KW-1185">Reference proteome</keyword>
<gene>
    <name evidence="2" type="ORF">JX265_005648</name>
</gene>
<name>A0A9Q0AMF6_9PEZI</name>
<reference evidence="2" key="1">
    <citation type="submission" date="2021-03" db="EMBL/GenBank/DDBJ databases">
        <title>Revisited historic fungal species revealed as producer of novel bioactive compounds through whole genome sequencing and comparative genomics.</title>
        <authorList>
            <person name="Vignolle G.A."/>
            <person name="Hochenegger N."/>
            <person name="Mach R.L."/>
            <person name="Mach-Aigner A.R."/>
            <person name="Javad Rahimi M."/>
            <person name="Salim K.A."/>
            <person name="Chan C.M."/>
            <person name="Lim L.B.L."/>
            <person name="Cai F."/>
            <person name="Druzhinina I.S."/>
            <person name="U'Ren J.M."/>
            <person name="Derntl C."/>
        </authorList>
    </citation>
    <scope>NUCLEOTIDE SEQUENCE</scope>
    <source>
        <strain evidence="2">TUCIM 5799</strain>
    </source>
</reference>
<comment type="caution">
    <text evidence="2">The sequence shown here is derived from an EMBL/GenBank/DDBJ whole genome shotgun (WGS) entry which is preliminary data.</text>
</comment>
<dbReference type="EMBL" id="JAFIMR010000012">
    <property type="protein sequence ID" value="KAI1871662.1"/>
    <property type="molecule type" value="Genomic_DNA"/>
</dbReference>
<sequence>MFSGFGRSGSHARSSKSHGSHHEGKTKARASGKTYSSGRSTSGSKSKERLDVNFLFVVNELNLDLDFPTSADQWGNPLPPETWDGYVEESQGRVFRYKNGVVTVEDIYTWHRPGPGLAGSIGWWSQNTDETGNPIHEFQALDPYSTFSVFNCGPFLPCIFGGGDVTVHGDDEFYGWRALHFIHEGGVSQASPNGSHKIVAGRNAGFIDGLLPRAYRNTNTHAPVSQGLGGHIGIVIALMALSQRRGAIDAAFARSHWHNNRWTGQRDPAAWPTVQHDPRGVLVYIALESDSRPGSYEDDIQDFEWGGIAVVG</sequence>
<dbReference type="OrthoDB" id="5243686at2759"/>
<accession>A0A9Q0AMF6</accession>
<evidence type="ECO:0000313" key="3">
    <source>
        <dbReference type="Proteomes" id="UP000829685"/>
    </source>
</evidence>
<protein>
    <submittedName>
        <fullName evidence="2">Uncharacterized protein</fullName>
    </submittedName>
</protein>
<dbReference type="Proteomes" id="UP000829685">
    <property type="component" value="Unassembled WGS sequence"/>
</dbReference>
<feature type="region of interest" description="Disordered" evidence="1">
    <location>
        <begin position="1"/>
        <end position="45"/>
    </location>
</feature>
<dbReference type="AlphaFoldDB" id="A0A9Q0AMF6"/>
<evidence type="ECO:0000256" key="1">
    <source>
        <dbReference type="SAM" id="MobiDB-lite"/>
    </source>
</evidence>